<protein>
    <recommendedName>
        <fullName evidence="1">Reverse transcriptase domain-containing protein</fullName>
    </recommendedName>
</protein>
<accession>A0A3P7MDY3</accession>
<dbReference type="AlphaFoldDB" id="A0A3P7MDY3"/>
<dbReference type="OrthoDB" id="10062389at2759"/>
<evidence type="ECO:0000259" key="1">
    <source>
        <dbReference type="Pfam" id="PF00078"/>
    </source>
</evidence>
<dbReference type="EMBL" id="UYRU01064580">
    <property type="protein sequence ID" value="VDN16081.1"/>
    <property type="molecule type" value="Genomic_DNA"/>
</dbReference>
<keyword evidence="3" id="KW-1185">Reference proteome</keyword>
<evidence type="ECO:0000313" key="3">
    <source>
        <dbReference type="Proteomes" id="UP000281553"/>
    </source>
</evidence>
<feature type="domain" description="Reverse transcriptase" evidence="1">
    <location>
        <begin position="86"/>
        <end position="193"/>
    </location>
</feature>
<reference evidence="2 3" key="1">
    <citation type="submission" date="2018-11" db="EMBL/GenBank/DDBJ databases">
        <authorList>
            <consortium name="Pathogen Informatics"/>
        </authorList>
    </citation>
    <scope>NUCLEOTIDE SEQUENCE [LARGE SCALE GENOMIC DNA]</scope>
</reference>
<organism evidence="2 3">
    <name type="scientific">Dibothriocephalus latus</name>
    <name type="common">Fish tapeworm</name>
    <name type="synonym">Diphyllobothrium latum</name>
    <dbReference type="NCBI Taxonomy" id="60516"/>
    <lineage>
        <taxon>Eukaryota</taxon>
        <taxon>Metazoa</taxon>
        <taxon>Spiralia</taxon>
        <taxon>Lophotrochozoa</taxon>
        <taxon>Platyhelminthes</taxon>
        <taxon>Cestoda</taxon>
        <taxon>Eucestoda</taxon>
        <taxon>Diphyllobothriidea</taxon>
        <taxon>Diphyllobothriidae</taxon>
        <taxon>Dibothriocephalus</taxon>
    </lineage>
</organism>
<dbReference type="InterPro" id="IPR000477">
    <property type="entry name" value="RT_dom"/>
</dbReference>
<gene>
    <name evidence="2" type="ORF">DILT_LOCUS11912</name>
</gene>
<evidence type="ECO:0000313" key="2">
    <source>
        <dbReference type="EMBL" id="VDN16081.1"/>
    </source>
</evidence>
<name>A0A3P7MDY3_DIBLA</name>
<sequence>MSTHSLSNQSRADLAKERSLLSTGLNALKLALGPQLAFLLVVSSPSQISVHLFSVPILSKTSPLLSSHGLKITVAGFDSLNLLRYTHILHDDGSLCVIHMDFKKAFGNVAHKLIVYKLFTTGIKGKPPTRNEDFLRRRPQTLYIEASNSTYAPILICVSKGSVLGPSLFLVYTNDSAENLSCSAVMFVDDVTL</sequence>
<dbReference type="Proteomes" id="UP000281553">
    <property type="component" value="Unassembled WGS sequence"/>
</dbReference>
<proteinExistence type="predicted"/>
<dbReference type="Pfam" id="PF00078">
    <property type="entry name" value="RVT_1"/>
    <property type="match status" value="1"/>
</dbReference>